<feature type="transmembrane region" description="Helical" evidence="9">
    <location>
        <begin position="429"/>
        <end position="448"/>
    </location>
</feature>
<evidence type="ECO:0000256" key="2">
    <source>
        <dbReference type="ARBA" id="ARBA00022448"/>
    </source>
</evidence>
<name>A0A268AAP1_9BACI</name>
<keyword evidence="5 9" id="KW-0812">Transmembrane</keyword>
<keyword evidence="6 9" id="KW-1133">Transmembrane helix</keyword>
<dbReference type="PANTHER" id="PTHR33451:SF3">
    <property type="entry name" value="MALATE-2H(+)_NA(+)-LACTATE ANTIPORTER"/>
    <property type="match status" value="1"/>
</dbReference>
<evidence type="ECO:0000256" key="6">
    <source>
        <dbReference type="ARBA" id="ARBA00022989"/>
    </source>
</evidence>
<feature type="transmembrane region" description="Helical" evidence="9">
    <location>
        <begin position="257"/>
        <end position="274"/>
    </location>
</feature>
<accession>A0A268AAP1</accession>
<dbReference type="PANTHER" id="PTHR33451">
    <property type="entry name" value="MALATE-2H(+)/NA(+)-LACTATE ANTIPORTER"/>
    <property type="match status" value="1"/>
</dbReference>
<dbReference type="InterPro" id="IPR018461">
    <property type="entry name" value="Na/H_Antiport_NhaC-like_C"/>
</dbReference>
<dbReference type="GO" id="GO:0015297">
    <property type="term" value="F:antiporter activity"/>
    <property type="evidence" value="ECO:0007669"/>
    <property type="project" value="UniProtKB-KW"/>
</dbReference>
<dbReference type="InterPro" id="IPR004770">
    <property type="entry name" value="Na/H_antiport_NhaC"/>
</dbReference>
<feature type="transmembrane region" description="Helical" evidence="9">
    <location>
        <begin position="233"/>
        <end position="251"/>
    </location>
</feature>
<gene>
    <name evidence="11" type="primary">nhaC</name>
    <name evidence="11" type="ORF">CHH64_09655</name>
</gene>
<evidence type="ECO:0000313" key="11">
    <source>
        <dbReference type="EMBL" id="PAD21190.1"/>
    </source>
</evidence>
<feature type="transmembrane region" description="Helical" evidence="9">
    <location>
        <begin position="398"/>
        <end position="423"/>
    </location>
</feature>
<comment type="similarity">
    <text evidence="8">Belongs to the NhaC Na(+)/H(+) (TC 2.A.35) antiporter family.</text>
</comment>
<feature type="transmembrane region" description="Helical" evidence="9">
    <location>
        <begin position="102"/>
        <end position="123"/>
    </location>
</feature>
<evidence type="ECO:0000256" key="1">
    <source>
        <dbReference type="ARBA" id="ARBA00004651"/>
    </source>
</evidence>
<evidence type="ECO:0000256" key="5">
    <source>
        <dbReference type="ARBA" id="ARBA00022692"/>
    </source>
</evidence>
<feature type="transmembrane region" description="Helical" evidence="9">
    <location>
        <begin position="7"/>
        <end position="28"/>
    </location>
</feature>
<proteinExistence type="inferred from homology"/>
<evidence type="ECO:0000313" key="12">
    <source>
        <dbReference type="Proteomes" id="UP000216013"/>
    </source>
</evidence>
<feature type="transmembrane region" description="Helical" evidence="9">
    <location>
        <begin position="195"/>
        <end position="213"/>
    </location>
</feature>
<feature type="domain" description="Na+/H+ antiporter NhaC-like C-terminal" evidence="10">
    <location>
        <begin position="158"/>
        <end position="451"/>
    </location>
</feature>
<feature type="transmembrane region" description="Helical" evidence="9">
    <location>
        <begin position="34"/>
        <end position="52"/>
    </location>
</feature>
<sequence length="468" mass="49571">MTQKQPLFIQALLPLIALAVAAFFSLFYWNAGMLMPLMISLIVTSVLGILLGHKWSDLESYMGKGIQRALPAVYILIIVGIIIGSWISSGVIPTLIYYGLDLIHPSIFIPSVALATGVLSMALGSSFASIGTVGLAFIAVGDSMGFPLALVAGAIISGAYLGDKFSPLSETTNVAASMAGVDLFSHIRHMLWDTIPAFLLSVLIYWIVGLNYAGEVKSIEEIRTINTHLADTFVIHPLLLLVPLLTVVALIKKYPTLPSLVLISFIGAILAYIVQGASVSDIIGAMTNGYSGDTGLESLNNLLHRGGITSMMGTIGLVLVATALGGMLEDIGVLKTITETFINRVKSTGSLIGSTVLSALVVGFATGAQILAVILPIRTFKQAFEDRNLAAKNLSRCVEAAGAVGINMVPWSVPAFFAAGVLGVSPYDYIPYAFFIFLVPLINVIYGYTGLSITKKDDAKEEGVKHAG</sequence>
<evidence type="ECO:0000256" key="8">
    <source>
        <dbReference type="ARBA" id="ARBA00038435"/>
    </source>
</evidence>
<dbReference type="RefSeq" id="WP_095261025.1">
    <property type="nucleotide sequence ID" value="NZ_NPBD01000013.1"/>
</dbReference>
<dbReference type="InterPro" id="IPR052180">
    <property type="entry name" value="NhaC_Na-H+_Antiporter"/>
</dbReference>
<evidence type="ECO:0000256" key="3">
    <source>
        <dbReference type="ARBA" id="ARBA00022449"/>
    </source>
</evidence>
<keyword evidence="3" id="KW-0050">Antiport</keyword>
<feature type="transmembrane region" description="Helical" evidence="9">
    <location>
        <begin position="73"/>
        <end position="96"/>
    </location>
</feature>
<comment type="caution">
    <text evidence="11">The sequence shown here is derived from an EMBL/GenBank/DDBJ whole genome shotgun (WGS) entry which is preliminary data.</text>
</comment>
<dbReference type="Pfam" id="PF03553">
    <property type="entry name" value="Na_H_antiporter"/>
    <property type="match status" value="1"/>
</dbReference>
<evidence type="ECO:0000256" key="7">
    <source>
        <dbReference type="ARBA" id="ARBA00023136"/>
    </source>
</evidence>
<evidence type="ECO:0000256" key="4">
    <source>
        <dbReference type="ARBA" id="ARBA00022475"/>
    </source>
</evidence>
<reference evidence="11 12" key="1">
    <citation type="submission" date="2017-07" db="EMBL/GenBank/DDBJ databases">
        <title>Isolation and whole genome analysis of endospore-forming bacteria from heroin.</title>
        <authorList>
            <person name="Kalinowski J."/>
            <person name="Ahrens B."/>
            <person name="Al-Dilaimi A."/>
            <person name="Winkler A."/>
            <person name="Wibberg D."/>
            <person name="Schleenbecker U."/>
            <person name="Ruckert C."/>
            <person name="Wolfel R."/>
            <person name="Grass G."/>
        </authorList>
    </citation>
    <scope>NUCLEOTIDE SEQUENCE [LARGE SCALE GENOMIC DNA]</scope>
    <source>
        <strain evidence="11 12">7528</strain>
    </source>
</reference>
<comment type="subcellular location">
    <subcellularLocation>
        <location evidence="1">Cell membrane</location>
        <topology evidence="1">Multi-pass membrane protein</topology>
    </subcellularLocation>
</comment>
<evidence type="ECO:0000256" key="9">
    <source>
        <dbReference type="SAM" id="Phobius"/>
    </source>
</evidence>
<organism evidence="11 12">
    <name type="scientific">Terribacillus saccharophilus</name>
    <dbReference type="NCBI Taxonomy" id="361277"/>
    <lineage>
        <taxon>Bacteria</taxon>
        <taxon>Bacillati</taxon>
        <taxon>Bacillota</taxon>
        <taxon>Bacilli</taxon>
        <taxon>Bacillales</taxon>
        <taxon>Bacillaceae</taxon>
        <taxon>Terribacillus</taxon>
    </lineage>
</organism>
<dbReference type="GO" id="GO:0005886">
    <property type="term" value="C:plasma membrane"/>
    <property type="evidence" value="ECO:0007669"/>
    <property type="project" value="UniProtKB-SubCell"/>
</dbReference>
<protein>
    <submittedName>
        <fullName evidence="11">Na+/H+ antiporter NhaC</fullName>
    </submittedName>
</protein>
<evidence type="ECO:0000259" key="10">
    <source>
        <dbReference type="Pfam" id="PF03553"/>
    </source>
</evidence>
<dbReference type="AlphaFoldDB" id="A0A268AAP1"/>
<feature type="transmembrane region" description="Helical" evidence="9">
    <location>
        <begin position="308"/>
        <end position="328"/>
    </location>
</feature>
<feature type="transmembrane region" description="Helical" evidence="9">
    <location>
        <begin position="135"/>
        <end position="161"/>
    </location>
</feature>
<dbReference type="Proteomes" id="UP000216013">
    <property type="component" value="Unassembled WGS sequence"/>
</dbReference>
<feature type="transmembrane region" description="Helical" evidence="9">
    <location>
        <begin position="348"/>
        <end position="377"/>
    </location>
</feature>
<keyword evidence="7 9" id="KW-0472">Membrane</keyword>
<keyword evidence="2" id="KW-0813">Transport</keyword>
<dbReference type="EMBL" id="NPBV01000017">
    <property type="protein sequence ID" value="PAD21190.1"/>
    <property type="molecule type" value="Genomic_DNA"/>
</dbReference>
<dbReference type="NCBIfam" id="TIGR00931">
    <property type="entry name" value="antiport_nhaC"/>
    <property type="match status" value="1"/>
</dbReference>
<keyword evidence="4" id="KW-1003">Cell membrane</keyword>